<dbReference type="Gene3D" id="1.20.1440.310">
    <property type="match status" value="1"/>
</dbReference>
<organism evidence="1 2">
    <name type="scientific">Pseudomonas corrugata</name>
    <dbReference type="NCBI Taxonomy" id="47879"/>
    <lineage>
        <taxon>Bacteria</taxon>
        <taxon>Pseudomonadati</taxon>
        <taxon>Pseudomonadota</taxon>
        <taxon>Gammaproteobacteria</taxon>
        <taxon>Pseudomonadales</taxon>
        <taxon>Pseudomonadaceae</taxon>
        <taxon>Pseudomonas</taxon>
    </lineage>
</organism>
<dbReference type="Gene3D" id="3.40.50.1000">
    <property type="entry name" value="HAD superfamily/HAD-like"/>
    <property type="match status" value="1"/>
</dbReference>
<gene>
    <name evidence="1" type="ORF">ALQ77_04912</name>
</gene>
<dbReference type="PANTHER" id="PTHR43344">
    <property type="entry name" value="PHOSPHOSERINE PHOSPHATASE"/>
    <property type="match status" value="1"/>
</dbReference>
<dbReference type="Proteomes" id="UP000270661">
    <property type="component" value="Unassembled WGS sequence"/>
</dbReference>
<dbReference type="EMBL" id="RBOJ01000022">
    <property type="protein sequence ID" value="RMM54254.1"/>
    <property type="molecule type" value="Genomic_DNA"/>
</dbReference>
<dbReference type="InterPro" id="IPR050582">
    <property type="entry name" value="HAD-like_SerB"/>
</dbReference>
<accession>A0A3M3EXX5</accession>
<keyword evidence="2" id="KW-1185">Reference proteome</keyword>
<comment type="caution">
    <text evidence="1">The sequence shown here is derived from an EMBL/GenBank/DDBJ whole genome shotgun (WGS) entry which is preliminary data.</text>
</comment>
<evidence type="ECO:0000313" key="1">
    <source>
        <dbReference type="EMBL" id="RMM54254.1"/>
    </source>
</evidence>
<evidence type="ECO:0008006" key="3">
    <source>
        <dbReference type="Google" id="ProtNLM"/>
    </source>
</evidence>
<protein>
    <recommendedName>
        <fullName evidence="3">Phosphorylcholine phosphatase</fullName>
    </recommendedName>
</protein>
<dbReference type="AlphaFoldDB" id="A0A3M3EXX5"/>
<dbReference type="SUPFAM" id="SSF56784">
    <property type="entry name" value="HAD-like"/>
    <property type="match status" value="1"/>
</dbReference>
<dbReference type="InterPro" id="IPR036412">
    <property type="entry name" value="HAD-like_sf"/>
</dbReference>
<name>A0A3M3EXX5_9PSED</name>
<dbReference type="InterPro" id="IPR023214">
    <property type="entry name" value="HAD_sf"/>
</dbReference>
<sequence length="421" mass="47307">MKLRLRAGKPNSLKTNELILEKHVECRLWNKDVAFADTSLALSRRKRSWTGEDCHKHLLASGSLNLGEMPMKLVPRFLAVALSLGLAGQALATELKHWPAEQAKALDAMIAANANKGNFAVFDMDNTSYRYDLEESLLPFMENKGLITRESLDPSLKLIPFKDTADHKESLFSYYYRLCEVDDMVCYPWVAQVFSGFTLKELKGYVDELMASGKPVPTTYYDGDKVVNYNVNPPKVFTGQAELYNKLMENGIEVYVMTAASEELVRMVAADPKYGYNLKPQNVIGVTTLLKDRKTGELTTARKQITAGKYDEKANLDLEYTPYLWTPATWMAGKHAAILTYIDEWKKPVLVGGDTPSSDGYMLFHDVDVAKGGIHLWVNRKDKYMTQINGMMAKHAAAQAKEGLPVTADKNWVIVKPEDIQ</sequence>
<dbReference type="STRING" id="47879.AXG94_13775"/>
<proteinExistence type="predicted"/>
<evidence type="ECO:0000313" key="2">
    <source>
        <dbReference type="Proteomes" id="UP000270661"/>
    </source>
</evidence>
<reference evidence="1 2" key="1">
    <citation type="submission" date="2018-08" db="EMBL/GenBank/DDBJ databases">
        <title>Recombination of ecologically and evolutionarily significant loci maintains genetic cohesion in the Pseudomonas syringae species complex.</title>
        <authorList>
            <person name="Dillon M."/>
            <person name="Thakur S."/>
            <person name="Almeida R.N.D."/>
            <person name="Weir B.S."/>
            <person name="Guttman D.S."/>
        </authorList>
    </citation>
    <scope>NUCLEOTIDE SEQUENCE [LARGE SCALE GENOMIC DNA]</scope>
    <source>
        <strain evidence="1 2">NCPPB2445</strain>
    </source>
</reference>